<name>H1KSJ9_METEX</name>
<feature type="non-terminal residue" evidence="1">
    <location>
        <position position="44"/>
    </location>
</feature>
<reference evidence="1 2" key="1">
    <citation type="submission" date="2011-09" db="EMBL/GenBank/DDBJ databases">
        <title>The draft genome of Methylobacterium extorquens DSM 13060.</title>
        <authorList>
            <consortium name="US DOE Joint Genome Institute (JGI-PGF)"/>
            <person name="Lucas S."/>
            <person name="Han J."/>
            <person name="Lapidus A."/>
            <person name="Cheng J.-F."/>
            <person name="Goodwin L."/>
            <person name="Pitluck S."/>
            <person name="Peters L."/>
            <person name="Land M.L."/>
            <person name="Hauser L."/>
            <person name="Koskimaki J."/>
            <person name="Halonen O."/>
            <person name="Pirttila A."/>
            <person name="Frank C."/>
            <person name="Woyke T.J."/>
        </authorList>
    </citation>
    <scope>NUCLEOTIDE SEQUENCE [LARGE SCALE GENOMIC DNA]</scope>
    <source>
        <strain evidence="1 2">DSM 13060</strain>
    </source>
</reference>
<keyword evidence="1" id="KW-0808">Transferase</keyword>
<accession>H1KSJ9</accession>
<comment type="caution">
    <text evidence="1">The sequence shown here is derived from an EMBL/GenBank/DDBJ whole genome shotgun (WGS) entry which is preliminary data.</text>
</comment>
<protein>
    <submittedName>
        <fullName evidence="1">L-isoaspartate protein carboxylmethyltransferase type II</fullName>
    </submittedName>
</protein>
<dbReference type="Proteomes" id="UP000004382">
    <property type="component" value="Unassembled WGS sequence"/>
</dbReference>
<evidence type="ECO:0000313" key="1">
    <source>
        <dbReference type="EMBL" id="EHP87398.1"/>
    </source>
</evidence>
<evidence type="ECO:0000313" key="2">
    <source>
        <dbReference type="Proteomes" id="UP000004382"/>
    </source>
</evidence>
<dbReference type="GO" id="GO:0008168">
    <property type="term" value="F:methyltransferase activity"/>
    <property type="evidence" value="ECO:0007669"/>
    <property type="project" value="UniProtKB-KW"/>
</dbReference>
<dbReference type="GO" id="GO:0032259">
    <property type="term" value="P:methylation"/>
    <property type="evidence" value="ECO:0007669"/>
    <property type="project" value="UniProtKB-KW"/>
</dbReference>
<keyword evidence="1" id="KW-0489">Methyltransferase</keyword>
<dbReference type="EMBL" id="AGJK01000279">
    <property type="protein sequence ID" value="EHP87398.1"/>
    <property type="molecule type" value="Genomic_DNA"/>
</dbReference>
<dbReference type="AlphaFoldDB" id="H1KSJ9"/>
<organism evidence="1 2">
    <name type="scientific">Methylorubrum extorquens DSM 13060</name>
    <dbReference type="NCBI Taxonomy" id="882800"/>
    <lineage>
        <taxon>Bacteria</taxon>
        <taxon>Pseudomonadati</taxon>
        <taxon>Pseudomonadota</taxon>
        <taxon>Alphaproteobacteria</taxon>
        <taxon>Hyphomicrobiales</taxon>
        <taxon>Methylobacteriaceae</taxon>
        <taxon>Methylorubrum</taxon>
    </lineage>
</organism>
<sequence length="44" mass="4664">MPPEAGEPDERAERLSAGLAEATGNAAFVLALRERGVRDTAVLR</sequence>
<gene>
    <name evidence="1" type="ORF">MetexDRAFT_5612</name>
</gene>
<proteinExistence type="predicted"/>